<feature type="transmembrane region" description="Helical" evidence="1">
    <location>
        <begin position="202"/>
        <end position="221"/>
    </location>
</feature>
<keyword evidence="1" id="KW-0812">Transmembrane</keyword>
<keyword evidence="4" id="KW-1185">Reference proteome</keyword>
<keyword evidence="1" id="KW-0472">Membrane</keyword>
<organism evidence="3 4">
    <name type="scientific">Parafannyhessea umbonata</name>
    <dbReference type="NCBI Taxonomy" id="604330"/>
    <lineage>
        <taxon>Bacteria</taxon>
        <taxon>Bacillati</taxon>
        <taxon>Actinomycetota</taxon>
        <taxon>Coriobacteriia</taxon>
        <taxon>Coriobacteriales</taxon>
        <taxon>Atopobiaceae</taxon>
        <taxon>Parafannyhessea</taxon>
    </lineage>
</organism>
<evidence type="ECO:0000313" key="3">
    <source>
        <dbReference type="EMBL" id="SDB99030.1"/>
    </source>
</evidence>
<name>A0A1G6HXX1_9ACTN</name>
<dbReference type="GO" id="GO:0016747">
    <property type="term" value="F:acyltransferase activity, transferring groups other than amino-acyl groups"/>
    <property type="evidence" value="ECO:0007669"/>
    <property type="project" value="InterPro"/>
</dbReference>
<dbReference type="EMBL" id="FMZL01000001">
    <property type="protein sequence ID" value="SDB99030.1"/>
    <property type="molecule type" value="Genomic_DNA"/>
</dbReference>
<keyword evidence="1" id="KW-1133">Transmembrane helix</keyword>
<sequence length="250" mass="28131">MSEQAQVDIRRERINSLFGLKVVALAIVFGWHLGVFTRPDLGARMVEFFFACSGVLEAMRHFGTYSYTLEETYENFKRRLAKIYPVHLLTFVLAVILGQLGVTAWVFSRNKVAGVLSLFMLQVWDARTMFAFNGVSWFLCDLLICYAFTPFMSYVVQRARGKGDGWQRVWRLLTLTIALRVAIDIAVGHGAVAIAVHTFPPVILLDYFMAYVCGCLLLGWCEGRGPVRLGRPVQTAIEVTRFSSTHGSST</sequence>
<reference evidence="4" key="1">
    <citation type="submission" date="2016-10" db="EMBL/GenBank/DDBJ databases">
        <authorList>
            <person name="Varghese N."/>
            <person name="Submissions S."/>
        </authorList>
    </citation>
    <scope>NUCLEOTIDE SEQUENCE [LARGE SCALE GENOMIC DNA]</scope>
    <source>
        <strain evidence="4">DSM 22619</strain>
    </source>
</reference>
<feature type="transmembrane region" description="Helical" evidence="1">
    <location>
        <begin position="18"/>
        <end position="36"/>
    </location>
</feature>
<feature type="transmembrane region" description="Helical" evidence="1">
    <location>
        <begin position="169"/>
        <end position="196"/>
    </location>
</feature>
<gene>
    <name evidence="3" type="ORF">SAMN04487824_101217</name>
</gene>
<dbReference type="RefSeq" id="WP_090844596.1">
    <property type="nucleotide sequence ID" value="NZ_FMZL01000001.1"/>
</dbReference>
<dbReference type="Pfam" id="PF01757">
    <property type="entry name" value="Acyl_transf_3"/>
    <property type="match status" value="1"/>
</dbReference>
<feature type="transmembrane region" description="Helical" evidence="1">
    <location>
        <begin position="48"/>
        <end position="67"/>
    </location>
</feature>
<feature type="transmembrane region" description="Helical" evidence="1">
    <location>
        <begin position="128"/>
        <end position="148"/>
    </location>
</feature>
<protein>
    <recommendedName>
        <fullName evidence="2">Acyltransferase 3 domain-containing protein</fullName>
    </recommendedName>
</protein>
<feature type="transmembrane region" description="Helical" evidence="1">
    <location>
        <begin position="88"/>
        <end position="108"/>
    </location>
</feature>
<evidence type="ECO:0000259" key="2">
    <source>
        <dbReference type="Pfam" id="PF01757"/>
    </source>
</evidence>
<dbReference type="Proteomes" id="UP000198528">
    <property type="component" value="Unassembled WGS sequence"/>
</dbReference>
<dbReference type="AlphaFoldDB" id="A0A1G6HXX1"/>
<proteinExistence type="predicted"/>
<evidence type="ECO:0000313" key="4">
    <source>
        <dbReference type="Proteomes" id="UP000198528"/>
    </source>
</evidence>
<accession>A0A1G6HXX1</accession>
<feature type="domain" description="Acyltransferase 3" evidence="2">
    <location>
        <begin position="18"/>
        <end position="213"/>
    </location>
</feature>
<dbReference type="InterPro" id="IPR002656">
    <property type="entry name" value="Acyl_transf_3_dom"/>
</dbReference>
<evidence type="ECO:0000256" key="1">
    <source>
        <dbReference type="SAM" id="Phobius"/>
    </source>
</evidence>